<dbReference type="PROSITE" id="PS00028">
    <property type="entry name" value="ZINC_FINGER_C2H2_1"/>
    <property type="match status" value="6"/>
</dbReference>
<dbReference type="FunFam" id="3.30.160.60:FF:000100">
    <property type="entry name" value="Zinc finger 45-like"/>
    <property type="match status" value="1"/>
</dbReference>
<keyword evidence="5" id="KW-0805">Transcription regulation</keyword>
<dbReference type="OrthoDB" id="3565419at2759"/>
<reference evidence="9 10" key="1">
    <citation type="submission" date="2015-12" db="EMBL/GenBank/DDBJ databases">
        <title>The genome of Folsomia candida.</title>
        <authorList>
            <person name="Faddeeva A."/>
            <person name="Derks M.F."/>
            <person name="Anvar Y."/>
            <person name="Smit S."/>
            <person name="Van Straalen N."/>
            <person name="Roelofs D."/>
        </authorList>
    </citation>
    <scope>NUCLEOTIDE SEQUENCE [LARGE SCALE GENOMIC DNA]</scope>
    <source>
        <strain evidence="9 10">VU population</strain>
        <tissue evidence="9">Whole body</tissue>
    </source>
</reference>
<dbReference type="PANTHER" id="PTHR24408">
    <property type="entry name" value="ZINC FINGER PROTEIN"/>
    <property type="match status" value="1"/>
</dbReference>
<feature type="domain" description="C2H2-type" evidence="8">
    <location>
        <begin position="129"/>
        <end position="156"/>
    </location>
</feature>
<dbReference type="GO" id="GO:0008270">
    <property type="term" value="F:zinc ion binding"/>
    <property type="evidence" value="ECO:0007669"/>
    <property type="project" value="UniProtKB-KW"/>
</dbReference>
<dbReference type="InterPro" id="IPR036236">
    <property type="entry name" value="Znf_C2H2_sf"/>
</dbReference>
<dbReference type="PROSITE" id="PS50157">
    <property type="entry name" value="ZINC_FINGER_C2H2_2"/>
    <property type="match status" value="6"/>
</dbReference>
<evidence type="ECO:0000256" key="2">
    <source>
        <dbReference type="ARBA" id="ARBA00022737"/>
    </source>
</evidence>
<dbReference type="Proteomes" id="UP000198287">
    <property type="component" value="Unassembled WGS sequence"/>
</dbReference>
<dbReference type="EMBL" id="LNIX01000018">
    <property type="protein sequence ID" value="OXA45410.1"/>
    <property type="molecule type" value="Genomic_DNA"/>
</dbReference>
<evidence type="ECO:0000313" key="10">
    <source>
        <dbReference type="Proteomes" id="UP000198287"/>
    </source>
</evidence>
<accession>A0A226DJW1</accession>
<evidence type="ECO:0000256" key="6">
    <source>
        <dbReference type="ARBA" id="ARBA00023163"/>
    </source>
</evidence>
<dbReference type="GO" id="GO:0000981">
    <property type="term" value="F:DNA-binding transcription factor activity, RNA polymerase II-specific"/>
    <property type="evidence" value="ECO:0007669"/>
    <property type="project" value="TreeGrafter"/>
</dbReference>
<keyword evidence="4" id="KW-0862">Zinc</keyword>
<keyword evidence="1" id="KW-0479">Metal-binding</keyword>
<organism evidence="9 10">
    <name type="scientific">Folsomia candida</name>
    <name type="common">Springtail</name>
    <dbReference type="NCBI Taxonomy" id="158441"/>
    <lineage>
        <taxon>Eukaryota</taxon>
        <taxon>Metazoa</taxon>
        <taxon>Ecdysozoa</taxon>
        <taxon>Arthropoda</taxon>
        <taxon>Hexapoda</taxon>
        <taxon>Collembola</taxon>
        <taxon>Entomobryomorpha</taxon>
        <taxon>Isotomoidea</taxon>
        <taxon>Isotomidae</taxon>
        <taxon>Proisotominae</taxon>
        <taxon>Folsomia</taxon>
    </lineage>
</organism>
<comment type="caution">
    <text evidence="9">The sequence shown here is derived from an EMBL/GenBank/DDBJ whole genome shotgun (WGS) entry which is preliminary data.</text>
</comment>
<dbReference type="SMART" id="SM00355">
    <property type="entry name" value="ZnF_C2H2"/>
    <property type="match status" value="8"/>
</dbReference>
<feature type="domain" description="C2H2-type" evidence="8">
    <location>
        <begin position="37"/>
        <end position="65"/>
    </location>
</feature>
<dbReference type="OMA" id="RSKSCEY"/>
<evidence type="ECO:0000256" key="3">
    <source>
        <dbReference type="ARBA" id="ARBA00022771"/>
    </source>
</evidence>
<dbReference type="Pfam" id="PF00096">
    <property type="entry name" value="zf-C2H2"/>
    <property type="match status" value="6"/>
</dbReference>
<dbReference type="PANTHER" id="PTHR24408:SF58">
    <property type="entry name" value="TRANSCRIPTION FACTOR (TFIIIA), PUTATIVE (AFU_ORTHOLOGUE AFUA_1G05150)-RELATED"/>
    <property type="match status" value="1"/>
</dbReference>
<name>A0A226DJW1_FOLCA</name>
<keyword evidence="6" id="KW-0804">Transcription</keyword>
<dbReference type="GO" id="GO:0043565">
    <property type="term" value="F:sequence-specific DNA binding"/>
    <property type="evidence" value="ECO:0007669"/>
    <property type="project" value="TreeGrafter"/>
</dbReference>
<evidence type="ECO:0000256" key="4">
    <source>
        <dbReference type="ARBA" id="ARBA00022833"/>
    </source>
</evidence>
<evidence type="ECO:0000256" key="1">
    <source>
        <dbReference type="ARBA" id="ARBA00022723"/>
    </source>
</evidence>
<gene>
    <name evidence="9" type="ORF">Fcan01_19878</name>
</gene>
<evidence type="ECO:0000256" key="5">
    <source>
        <dbReference type="ARBA" id="ARBA00023015"/>
    </source>
</evidence>
<feature type="domain" description="C2H2-type" evidence="8">
    <location>
        <begin position="217"/>
        <end position="245"/>
    </location>
</feature>
<feature type="domain" description="C2H2-type" evidence="8">
    <location>
        <begin position="66"/>
        <end position="94"/>
    </location>
</feature>
<evidence type="ECO:0000259" key="8">
    <source>
        <dbReference type="PROSITE" id="PS50157"/>
    </source>
</evidence>
<dbReference type="FunFam" id="3.30.160.60:FF:000621">
    <property type="entry name" value="FLT3-interacting zinc finger 1"/>
    <property type="match status" value="1"/>
</dbReference>
<keyword evidence="10" id="KW-1185">Reference proteome</keyword>
<evidence type="ECO:0000313" key="9">
    <source>
        <dbReference type="EMBL" id="OXA45410.1"/>
    </source>
</evidence>
<evidence type="ECO:0000256" key="7">
    <source>
        <dbReference type="PROSITE-ProRule" id="PRU00042"/>
    </source>
</evidence>
<dbReference type="Gene3D" id="3.30.160.60">
    <property type="entry name" value="Classic Zinc Finger"/>
    <property type="match status" value="5"/>
</dbReference>
<feature type="domain" description="C2H2-type" evidence="8">
    <location>
        <begin position="157"/>
        <end position="184"/>
    </location>
</feature>
<dbReference type="SUPFAM" id="SSF57667">
    <property type="entry name" value="beta-beta-alpha zinc fingers"/>
    <property type="match status" value="3"/>
</dbReference>
<protein>
    <submittedName>
        <fullName evidence="9">Zinc finger and BTB domain-containing protein 17</fullName>
    </submittedName>
</protein>
<sequence length="323" mass="37398">MDLKPDKKWDCSKGSKAFKSNYELTDHLVMNAPDANVKCEVCNKVFKNRRNLSAHLRRLHSNRKRPSCDTCHRELSTPANLRRHIDSFHSASEAHRFLCTFPGCEKTYQHIRSLLHHVRIEHAENAVRHSCKLCGKDFKTRPELEQHIPTHTTEKPYNCATCGKSFAHRGTMKGHEKTHLEKSARKVLQCHVCPQTFISKEGLRLHIRVVHENQKNYPCTLCDKRFSKSSNLKGHVEARHATNKELVHSCDKCEYKSHSKQYLAVHTIRHDAPSAMTLYQKLFTSSHFFGGRQVMTWETVDAQILKETLKDAYMCDIKSKIDQ</sequence>
<proteinExistence type="predicted"/>
<feature type="domain" description="C2H2-type" evidence="8">
    <location>
        <begin position="188"/>
        <end position="216"/>
    </location>
</feature>
<keyword evidence="3 7" id="KW-0863">Zinc-finger</keyword>
<keyword evidence="2" id="KW-0677">Repeat</keyword>
<dbReference type="GO" id="GO:0005634">
    <property type="term" value="C:nucleus"/>
    <property type="evidence" value="ECO:0007669"/>
    <property type="project" value="TreeGrafter"/>
</dbReference>
<dbReference type="InterPro" id="IPR013087">
    <property type="entry name" value="Znf_C2H2_type"/>
</dbReference>
<dbReference type="STRING" id="158441.A0A226DJW1"/>
<dbReference type="AlphaFoldDB" id="A0A226DJW1"/>